<reference evidence="2 3" key="1">
    <citation type="submission" date="2020-03" db="EMBL/GenBank/DDBJ databases">
        <authorList>
            <person name="Lai Q."/>
        </authorList>
    </citation>
    <scope>NUCLEOTIDE SEQUENCE [LARGE SCALE GENOMIC DNA]</scope>
    <source>
        <strain evidence="2 3">CCUG 25036</strain>
    </source>
</reference>
<accession>A0A7X5UCW5</accession>
<feature type="compositionally biased region" description="Pro residues" evidence="1">
    <location>
        <begin position="20"/>
        <end position="30"/>
    </location>
</feature>
<evidence type="ECO:0000256" key="1">
    <source>
        <dbReference type="SAM" id="MobiDB-lite"/>
    </source>
</evidence>
<name>A0A7X5UCW5_9GAMM</name>
<evidence type="ECO:0000313" key="3">
    <source>
        <dbReference type="Proteomes" id="UP000490980"/>
    </source>
</evidence>
<sequence length="73" mass="8127">MIRRIAFTALVLACAACSKPQPPQQDPPKPQAQAAVSVPWQSMEDQKKKAQDVQKVVDKQAEDQRKAIEAQEQ</sequence>
<dbReference type="AlphaFoldDB" id="A0A7X5UCW5"/>
<keyword evidence="3" id="KW-1185">Reference proteome</keyword>
<organism evidence="2 3">
    <name type="scientific">Luteibacter anthropi</name>
    <dbReference type="NCBI Taxonomy" id="564369"/>
    <lineage>
        <taxon>Bacteria</taxon>
        <taxon>Pseudomonadati</taxon>
        <taxon>Pseudomonadota</taxon>
        <taxon>Gammaproteobacteria</taxon>
        <taxon>Lysobacterales</taxon>
        <taxon>Rhodanobacteraceae</taxon>
        <taxon>Luteibacter</taxon>
    </lineage>
</organism>
<dbReference type="Proteomes" id="UP000490980">
    <property type="component" value="Unassembled WGS sequence"/>
</dbReference>
<protein>
    <submittedName>
        <fullName evidence="2">Uncharacterized protein</fullName>
    </submittedName>
</protein>
<dbReference type="EMBL" id="JAARLZ010000010">
    <property type="protein sequence ID" value="NII08186.1"/>
    <property type="molecule type" value="Genomic_DNA"/>
</dbReference>
<proteinExistence type="predicted"/>
<evidence type="ECO:0000313" key="2">
    <source>
        <dbReference type="EMBL" id="NII08186.1"/>
    </source>
</evidence>
<feature type="compositionally biased region" description="Basic and acidic residues" evidence="1">
    <location>
        <begin position="44"/>
        <end position="58"/>
    </location>
</feature>
<dbReference type="RefSeq" id="WP_166950690.1">
    <property type="nucleotide sequence ID" value="NZ_JAARLZ010000010.1"/>
</dbReference>
<feature type="region of interest" description="Disordered" evidence="1">
    <location>
        <begin position="18"/>
        <end position="58"/>
    </location>
</feature>
<comment type="caution">
    <text evidence="2">The sequence shown here is derived from an EMBL/GenBank/DDBJ whole genome shotgun (WGS) entry which is preliminary data.</text>
</comment>
<gene>
    <name evidence="2" type="ORF">HBF25_17515</name>
</gene>